<dbReference type="Proteomes" id="UP000798662">
    <property type="component" value="Chromosome 1"/>
</dbReference>
<comment type="caution">
    <text evidence="1">The sequence shown here is derived from an EMBL/GenBank/DDBJ whole genome shotgun (WGS) entry which is preliminary data.</text>
</comment>
<sequence>MMVRSSARVGFCLGTTFGVVAPVGRPVALRPCGWAGGAGAVGGLHALGFRPVGAGADIATPGCRHPRLAGSPIVRMEVARDGGLTAASAALSQVAARAGRVLLPLQRRVGVVVDGGRGRGRSGATARPASRGIKAEPLLSPPPPVRQATPAAPSEAHSTPAPPLPPLGNDDVRTPLSLFGIEDAPGPLPLSKVEDAPAPTYAELPPLIPHTAAPVLRAIVDGRLVPLPATVLPSPRPRSAVVYADPDSSAVVAIYVRKTDMDGRDAQGALRLLKAVAPDAAVRVVAVTGGGRCSAGGTRALADAGVAVLADDGLRWAAATSAETASATVATAEAADPAVSLSPLSSAAIERATKITVFLRHLLARDEADRAGHSADVLSRHIASLEQSNTATAADGDADRLLLERSRFSLEAPYPPRGDQPAAIRALTAGLQADPPRRFQTLRGCTGTGKTFVMANIIARTDKPTLVLAPNKTLAAQLCNELRAYLPRNRVEYFVSFYNHYCPEAYLPASDTHIAKSSSINDDIDRFRHAATRALLERPDTVIVASVSCIYGLGMPSTYLEAAIRAIKDEAKACVAAFAAAGKRLEADRLRERVAADVAMLAEVGYCQGVENYSRHLSGRAPGAPSECLLDYFPADDWLLIVDESHVTVPQVSSMAVGDRVRKDALIAHGFRLPSAYDNRALTGAEFWAKVSRAVLVSATPGDFELQAASSAGGEVVDQVIRPTGVLDPVVHIFPSAGQVDHLAAALVARAARGERAIVTTLTKKMAEDLSTHLAERPPVAGVLGRPLSVSFLHSGVDSVARMEVLEQIKRPVVVPADAANGTEADGIDVVVGVNLLREGIDVPGVSLVAIMDADKDGFLRSDTALIQTIGRAARNVRGEVFMYADMVTSSMRSAINETNRRRAIQVAYNTERGVSPTPLVAKTLPAGGRRGAAQGGAKQLLHEVREHHAERSPRRVTDVASSDGLGDDAVATGGAWPLAPLANDDDAAAAVDALGDGSDGPARVETLRTRMKAAARRLDFEAAAAMQAQIAALDGAPAGAAPRQGGIASARHAVPPAA</sequence>
<reference evidence="1" key="1">
    <citation type="submission" date="2019-11" db="EMBL/GenBank/DDBJ databases">
        <title>Nori genome reveals adaptations in red seaweeds to the harsh intertidal environment.</title>
        <authorList>
            <person name="Wang D."/>
            <person name="Mao Y."/>
        </authorList>
    </citation>
    <scope>NUCLEOTIDE SEQUENCE</scope>
    <source>
        <tissue evidence="1">Gametophyte</tissue>
    </source>
</reference>
<proteinExistence type="predicted"/>
<name>A0ACC3BLN5_PYRYE</name>
<dbReference type="EMBL" id="CM020618">
    <property type="protein sequence ID" value="KAK1858639.1"/>
    <property type="molecule type" value="Genomic_DNA"/>
</dbReference>
<protein>
    <submittedName>
        <fullName evidence="1">Uncharacterized protein</fullName>
    </submittedName>
</protein>
<keyword evidence="2" id="KW-1185">Reference proteome</keyword>
<accession>A0ACC3BLN5</accession>
<evidence type="ECO:0000313" key="2">
    <source>
        <dbReference type="Proteomes" id="UP000798662"/>
    </source>
</evidence>
<evidence type="ECO:0000313" key="1">
    <source>
        <dbReference type="EMBL" id="KAK1858639.1"/>
    </source>
</evidence>
<gene>
    <name evidence="1" type="ORF">I4F81_001240</name>
</gene>
<organism evidence="1 2">
    <name type="scientific">Pyropia yezoensis</name>
    <name type="common">Susabi-nori</name>
    <name type="synonym">Porphyra yezoensis</name>
    <dbReference type="NCBI Taxonomy" id="2788"/>
    <lineage>
        <taxon>Eukaryota</taxon>
        <taxon>Rhodophyta</taxon>
        <taxon>Bangiophyceae</taxon>
        <taxon>Bangiales</taxon>
        <taxon>Bangiaceae</taxon>
        <taxon>Pyropia</taxon>
    </lineage>
</organism>